<name>A0A9Q9DU34_CURCL</name>
<dbReference type="PANTHER" id="PTHR48081">
    <property type="entry name" value="AB HYDROLASE SUPERFAMILY PROTEIN C4A8.06C"/>
    <property type="match status" value="1"/>
</dbReference>
<dbReference type="InterPro" id="IPR050300">
    <property type="entry name" value="GDXG_lipolytic_enzyme"/>
</dbReference>
<organism evidence="4 5">
    <name type="scientific">Curvularia clavata</name>
    <dbReference type="NCBI Taxonomy" id="95742"/>
    <lineage>
        <taxon>Eukaryota</taxon>
        <taxon>Fungi</taxon>
        <taxon>Dikarya</taxon>
        <taxon>Ascomycota</taxon>
        <taxon>Pezizomycotina</taxon>
        <taxon>Dothideomycetes</taxon>
        <taxon>Pleosporomycetidae</taxon>
        <taxon>Pleosporales</taxon>
        <taxon>Pleosporineae</taxon>
        <taxon>Pleosporaceae</taxon>
        <taxon>Curvularia</taxon>
    </lineage>
</organism>
<evidence type="ECO:0000313" key="4">
    <source>
        <dbReference type="EMBL" id="USP78036.1"/>
    </source>
</evidence>
<sequence length="323" mass="35827">MITLSSFRVVYKVVDRQEIDADVYLPDTEHKSRLPAPILINIHGGAFMLGSSKMVNQDQIRDCLHRGWVVVVPNHRLCPQVTLLEGPMQDCRDLLAWIYKGGLEQSISATDQQLPQLDLDHVFAFGTSSGGTLALSLGFGVPRPVAGIFDMYGPCNFEHNFWTTELAHLVAKLPSNLEEGFLNRVFDESPIPVTGGVSLEGQAPGPPDFTDPRQAYAMAHIARGQVLKAILPDLRYERVDPVKNISAAFPPVFIVHGAADTMVPIQLSRALFAELKKNDVLCGMIEVPHEEHTFAAKMRVGSETWNLQRQGFDFLESLVRSTR</sequence>
<dbReference type="OrthoDB" id="19653at2759"/>
<keyword evidence="1" id="KW-0378">Hydrolase</keyword>
<evidence type="ECO:0000256" key="1">
    <source>
        <dbReference type="ARBA" id="ARBA00022801"/>
    </source>
</evidence>
<dbReference type="Pfam" id="PF20434">
    <property type="entry name" value="BD-FAE"/>
    <property type="match status" value="1"/>
</dbReference>
<dbReference type="Pfam" id="PF00326">
    <property type="entry name" value="Peptidase_S9"/>
    <property type="match status" value="1"/>
</dbReference>
<evidence type="ECO:0000259" key="2">
    <source>
        <dbReference type="Pfam" id="PF00326"/>
    </source>
</evidence>
<dbReference type="AlphaFoldDB" id="A0A9Q9DU34"/>
<dbReference type="InterPro" id="IPR001375">
    <property type="entry name" value="Peptidase_S9_cat"/>
</dbReference>
<evidence type="ECO:0000259" key="3">
    <source>
        <dbReference type="Pfam" id="PF20434"/>
    </source>
</evidence>
<keyword evidence="5" id="KW-1185">Reference proteome</keyword>
<dbReference type="InterPro" id="IPR049492">
    <property type="entry name" value="BD-FAE-like_dom"/>
</dbReference>
<reference evidence="4" key="1">
    <citation type="submission" date="2021-12" db="EMBL/GenBank/DDBJ databases">
        <title>Curvularia clavata genome.</title>
        <authorList>
            <person name="Cao Y."/>
        </authorList>
    </citation>
    <scope>NUCLEOTIDE SEQUENCE</scope>
    <source>
        <strain evidence="4">Yc1106</strain>
    </source>
</reference>
<dbReference type="PANTHER" id="PTHR48081:SF3">
    <property type="entry name" value="ALPHA_BETA HYDROLASE FOLD-3 DOMAIN-CONTAINING PROTEIN"/>
    <property type="match status" value="1"/>
</dbReference>
<proteinExistence type="predicted"/>
<feature type="domain" description="Peptidase S9 prolyl oligopeptidase catalytic" evidence="2">
    <location>
        <begin position="235"/>
        <end position="297"/>
    </location>
</feature>
<dbReference type="InterPro" id="IPR029058">
    <property type="entry name" value="AB_hydrolase_fold"/>
</dbReference>
<dbReference type="Proteomes" id="UP001056012">
    <property type="component" value="Chromosome 4"/>
</dbReference>
<dbReference type="GO" id="GO:0006508">
    <property type="term" value="P:proteolysis"/>
    <property type="evidence" value="ECO:0007669"/>
    <property type="project" value="InterPro"/>
</dbReference>
<dbReference type="Gene3D" id="3.40.50.1820">
    <property type="entry name" value="alpha/beta hydrolase"/>
    <property type="match status" value="1"/>
</dbReference>
<feature type="domain" description="BD-FAE-like" evidence="3">
    <location>
        <begin position="22"/>
        <end position="139"/>
    </location>
</feature>
<dbReference type="GO" id="GO:0008236">
    <property type="term" value="F:serine-type peptidase activity"/>
    <property type="evidence" value="ECO:0007669"/>
    <property type="project" value="InterPro"/>
</dbReference>
<protein>
    <submittedName>
        <fullName evidence="4">Uncharacterized protein</fullName>
    </submittedName>
</protein>
<dbReference type="EMBL" id="CP089277">
    <property type="protein sequence ID" value="USP78036.1"/>
    <property type="molecule type" value="Genomic_DNA"/>
</dbReference>
<accession>A0A9Q9DU34</accession>
<evidence type="ECO:0000313" key="5">
    <source>
        <dbReference type="Proteomes" id="UP001056012"/>
    </source>
</evidence>
<gene>
    <name evidence="4" type="ORF">yc1106_05310</name>
</gene>
<dbReference type="VEuPathDB" id="FungiDB:yc1106_05310"/>
<dbReference type="SUPFAM" id="SSF53474">
    <property type="entry name" value="alpha/beta-Hydrolases"/>
    <property type="match status" value="1"/>
</dbReference>